<dbReference type="EMBL" id="JASPKY010000052">
    <property type="protein sequence ID" value="KAK9745076.1"/>
    <property type="molecule type" value="Genomic_DNA"/>
</dbReference>
<dbReference type="InterPro" id="IPR045030">
    <property type="entry name" value="LYSM1-4"/>
</dbReference>
<evidence type="ECO:0000313" key="3">
    <source>
        <dbReference type="EMBL" id="KAK9745076.1"/>
    </source>
</evidence>
<keyword evidence="4" id="KW-1185">Reference proteome</keyword>
<dbReference type="Proteomes" id="UP001458880">
    <property type="component" value="Unassembled WGS sequence"/>
</dbReference>
<comment type="caution">
    <text evidence="3">The sequence shown here is derived from an EMBL/GenBank/DDBJ whole genome shotgun (WGS) entry which is preliminary data.</text>
</comment>
<organism evidence="3 4">
    <name type="scientific">Popillia japonica</name>
    <name type="common">Japanese beetle</name>
    <dbReference type="NCBI Taxonomy" id="7064"/>
    <lineage>
        <taxon>Eukaryota</taxon>
        <taxon>Metazoa</taxon>
        <taxon>Ecdysozoa</taxon>
        <taxon>Arthropoda</taxon>
        <taxon>Hexapoda</taxon>
        <taxon>Insecta</taxon>
        <taxon>Pterygota</taxon>
        <taxon>Neoptera</taxon>
        <taxon>Endopterygota</taxon>
        <taxon>Coleoptera</taxon>
        <taxon>Polyphaga</taxon>
        <taxon>Scarabaeiformia</taxon>
        <taxon>Scarabaeidae</taxon>
        <taxon>Rutelinae</taxon>
        <taxon>Popillia</taxon>
    </lineage>
</organism>
<name>A0AAW1ME56_POPJA</name>
<dbReference type="PANTHER" id="PTHR20932:SF13">
    <property type="entry name" value="LD36653P"/>
    <property type="match status" value="1"/>
</dbReference>
<accession>A0AAW1ME56</accession>
<feature type="domain" description="LysM" evidence="2">
    <location>
        <begin position="42"/>
        <end position="86"/>
    </location>
</feature>
<dbReference type="SMART" id="SM00257">
    <property type="entry name" value="LysM"/>
    <property type="match status" value="1"/>
</dbReference>
<reference evidence="3 4" key="1">
    <citation type="journal article" date="2024" name="BMC Genomics">
        <title>De novo assembly and annotation of Popillia japonica's genome with initial clues to its potential as an invasive pest.</title>
        <authorList>
            <person name="Cucini C."/>
            <person name="Boschi S."/>
            <person name="Funari R."/>
            <person name="Cardaioli E."/>
            <person name="Iannotti N."/>
            <person name="Marturano G."/>
            <person name="Paoli F."/>
            <person name="Bruttini M."/>
            <person name="Carapelli A."/>
            <person name="Frati F."/>
            <person name="Nardi F."/>
        </authorList>
    </citation>
    <scope>NUCLEOTIDE SEQUENCE [LARGE SCALE GENOMIC DNA]</scope>
    <source>
        <strain evidence="3">DMR45628</strain>
    </source>
</reference>
<gene>
    <name evidence="3" type="ORF">QE152_g7248</name>
</gene>
<dbReference type="PANTHER" id="PTHR20932">
    <property type="entry name" value="LYSM AND PUTATIVE PEPTIDOGLYCAN-BINDING DOMAIN-CONTAINING PROTEIN"/>
    <property type="match status" value="1"/>
</dbReference>
<dbReference type="AlphaFoldDB" id="A0AAW1ME56"/>
<sequence length="144" mass="16457">MKRQKLRRDEYEYRKLGDKHSDDSGDEVELYPKKLYQEPPTVEKIVEEGDTLQSLAIRYGCSVAELKRLNHILNDNEIYAKGVVKVPDRPFSTILAGVHSSGRSSPTGRVALKKSDHLECLENKLKSSLLLDIPSTTRRTCMRR</sequence>
<protein>
    <submittedName>
        <fullName evidence="3">LysM domain</fullName>
    </submittedName>
</protein>
<dbReference type="CDD" id="cd00118">
    <property type="entry name" value="LysM"/>
    <property type="match status" value="1"/>
</dbReference>
<evidence type="ECO:0000313" key="4">
    <source>
        <dbReference type="Proteomes" id="UP001458880"/>
    </source>
</evidence>
<dbReference type="Pfam" id="PF01476">
    <property type="entry name" value="LysM"/>
    <property type="match status" value="1"/>
</dbReference>
<feature type="compositionally biased region" description="Basic and acidic residues" evidence="1">
    <location>
        <begin position="7"/>
        <end position="23"/>
    </location>
</feature>
<dbReference type="InterPro" id="IPR036779">
    <property type="entry name" value="LysM_dom_sf"/>
</dbReference>
<evidence type="ECO:0000259" key="2">
    <source>
        <dbReference type="PROSITE" id="PS51782"/>
    </source>
</evidence>
<dbReference type="Gene3D" id="3.10.350.10">
    <property type="entry name" value="LysM domain"/>
    <property type="match status" value="1"/>
</dbReference>
<evidence type="ECO:0000256" key="1">
    <source>
        <dbReference type="SAM" id="MobiDB-lite"/>
    </source>
</evidence>
<dbReference type="SUPFAM" id="SSF54106">
    <property type="entry name" value="LysM domain"/>
    <property type="match status" value="1"/>
</dbReference>
<dbReference type="InterPro" id="IPR018392">
    <property type="entry name" value="LysM"/>
</dbReference>
<proteinExistence type="predicted"/>
<dbReference type="PROSITE" id="PS51782">
    <property type="entry name" value="LYSM"/>
    <property type="match status" value="1"/>
</dbReference>
<feature type="region of interest" description="Disordered" evidence="1">
    <location>
        <begin position="1"/>
        <end position="28"/>
    </location>
</feature>